<organism evidence="2 3">
    <name type="scientific">Centaurea solstitialis</name>
    <name type="common">yellow star-thistle</name>
    <dbReference type="NCBI Taxonomy" id="347529"/>
    <lineage>
        <taxon>Eukaryota</taxon>
        <taxon>Viridiplantae</taxon>
        <taxon>Streptophyta</taxon>
        <taxon>Embryophyta</taxon>
        <taxon>Tracheophyta</taxon>
        <taxon>Spermatophyta</taxon>
        <taxon>Magnoliopsida</taxon>
        <taxon>eudicotyledons</taxon>
        <taxon>Gunneridae</taxon>
        <taxon>Pentapetalae</taxon>
        <taxon>asterids</taxon>
        <taxon>campanulids</taxon>
        <taxon>Asterales</taxon>
        <taxon>Asteraceae</taxon>
        <taxon>Carduoideae</taxon>
        <taxon>Cardueae</taxon>
        <taxon>Centaureinae</taxon>
        <taxon>Centaurea</taxon>
    </lineage>
</organism>
<reference evidence="2" key="1">
    <citation type="submission" date="2023-03" db="EMBL/GenBank/DDBJ databases">
        <title>Chromosome-scale reference genome and RAD-based genetic map of yellow starthistle (Centaurea solstitialis) reveal putative structural variation and QTLs associated with invader traits.</title>
        <authorList>
            <person name="Reatini B."/>
            <person name="Cang F.A."/>
            <person name="Jiang Q."/>
            <person name="Mckibben M.T.W."/>
            <person name="Barker M.S."/>
            <person name="Rieseberg L.H."/>
            <person name="Dlugosch K.M."/>
        </authorList>
    </citation>
    <scope>NUCLEOTIDE SEQUENCE</scope>
    <source>
        <strain evidence="2">CAN-66</strain>
        <tissue evidence="2">Leaf</tissue>
    </source>
</reference>
<proteinExistence type="predicted"/>
<dbReference type="Proteomes" id="UP001172457">
    <property type="component" value="Chromosome 6"/>
</dbReference>
<evidence type="ECO:0000313" key="2">
    <source>
        <dbReference type="EMBL" id="KAJ9545437.1"/>
    </source>
</evidence>
<evidence type="ECO:0000259" key="1">
    <source>
        <dbReference type="Pfam" id="PF13966"/>
    </source>
</evidence>
<accession>A0AA38W1F3</accession>
<dbReference type="AlphaFoldDB" id="A0AA38W1F3"/>
<evidence type="ECO:0000313" key="3">
    <source>
        <dbReference type="Proteomes" id="UP001172457"/>
    </source>
</evidence>
<dbReference type="InterPro" id="IPR026960">
    <property type="entry name" value="RVT-Znf"/>
</dbReference>
<protein>
    <recommendedName>
        <fullName evidence="1">Reverse transcriptase zinc-binding domain-containing protein</fullName>
    </recommendedName>
</protein>
<dbReference type="EMBL" id="JARYMX010000006">
    <property type="protein sequence ID" value="KAJ9545437.1"/>
    <property type="molecule type" value="Genomic_DNA"/>
</dbReference>
<gene>
    <name evidence="2" type="ORF">OSB04_025144</name>
</gene>
<feature type="domain" description="Reverse transcriptase zinc-binding" evidence="1">
    <location>
        <begin position="125"/>
        <end position="184"/>
    </location>
</feature>
<sequence>MVGEGVEGRWVHRVFDLDVAGEDIAGEDVVGDIADGGGEELDFIFNNGGEKTMMMREREKKNRKKRKRKNNNEVDKGASVLERGELVGEEWRWKWVAWKLDPNGDFSVGALRDLMKEMGERRGSNGPKISWLKSVPKKICIFIWRPMLGRLPVRVELDRKGVDLDSVLCPRCRSMEKSVQHTFF</sequence>
<dbReference type="Pfam" id="PF13966">
    <property type="entry name" value="zf-RVT"/>
    <property type="match status" value="1"/>
</dbReference>
<keyword evidence="3" id="KW-1185">Reference proteome</keyword>
<comment type="caution">
    <text evidence="2">The sequence shown here is derived from an EMBL/GenBank/DDBJ whole genome shotgun (WGS) entry which is preliminary data.</text>
</comment>
<name>A0AA38W1F3_9ASTR</name>